<accession>A0AA39LQ24</accession>
<feature type="transmembrane region" description="Helical" evidence="1">
    <location>
        <begin position="150"/>
        <end position="171"/>
    </location>
</feature>
<keyword evidence="1" id="KW-0812">Transmembrane</keyword>
<feature type="transmembrane region" description="Helical" evidence="1">
    <location>
        <begin position="485"/>
        <end position="508"/>
    </location>
</feature>
<reference evidence="2" key="1">
    <citation type="submission" date="2023-06" db="EMBL/GenBank/DDBJ databases">
        <title>Genomic analysis of the entomopathogenic nematode Steinernema hermaphroditum.</title>
        <authorList>
            <person name="Schwarz E.M."/>
            <person name="Heppert J.K."/>
            <person name="Baniya A."/>
            <person name="Schwartz H.T."/>
            <person name="Tan C.-H."/>
            <person name="Antoshechkin I."/>
            <person name="Sternberg P.W."/>
            <person name="Goodrich-Blair H."/>
            <person name="Dillman A.R."/>
        </authorList>
    </citation>
    <scope>NUCLEOTIDE SEQUENCE</scope>
    <source>
        <strain evidence="2">PS9179</strain>
        <tissue evidence="2">Whole animal</tissue>
    </source>
</reference>
<dbReference type="EMBL" id="JAUCMV010000004">
    <property type="protein sequence ID" value="KAK0405467.1"/>
    <property type="molecule type" value="Genomic_DNA"/>
</dbReference>
<feature type="transmembrane region" description="Helical" evidence="1">
    <location>
        <begin position="192"/>
        <end position="211"/>
    </location>
</feature>
<dbReference type="Pfam" id="PF10321">
    <property type="entry name" value="7TM_GPCR_Srt"/>
    <property type="match status" value="1"/>
</dbReference>
<comment type="caution">
    <text evidence="2">The sequence shown here is derived from an EMBL/GenBank/DDBJ whole genome shotgun (WGS) entry which is preliminary data.</text>
</comment>
<dbReference type="PANTHER" id="PTHR22718:SF25">
    <property type="entry name" value="G-PROTEIN COUPLED RECEPTORS FAMILY 1 PROFILE DOMAIN-CONTAINING PROTEIN"/>
    <property type="match status" value="1"/>
</dbReference>
<keyword evidence="1" id="KW-0472">Membrane</keyword>
<dbReference type="InterPro" id="IPR019426">
    <property type="entry name" value="7TM_GPCR_serpentine_rcpt_Srv"/>
</dbReference>
<dbReference type="Pfam" id="PF10323">
    <property type="entry name" value="7TM_GPCR_Srv"/>
    <property type="match status" value="1"/>
</dbReference>
<evidence type="ECO:0000313" key="2">
    <source>
        <dbReference type="EMBL" id="KAK0405467.1"/>
    </source>
</evidence>
<dbReference type="SUPFAM" id="SSF81321">
    <property type="entry name" value="Family A G protein-coupled receptor-like"/>
    <property type="match status" value="2"/>
</dbReference>
<sequence>MNVALFLVLVRHKEFSTSTYRIVKNMCVACMFQLFVFFVSGLMTLCHTTFNFYVERILGAVVQGGWMLYVGLSLTVAVDRLGIFICPSRTVIRDRTNVFLLCCSWMLGMTYFICLLSPGFGFTYHTPHGLYMWFYTDEPGSAVLEAVEPYVDFSCFAIELVIYSVVFVSLVRMRRASIVSTQSASLRVEMRLFCVAIISFIYENIFIIWFFWAAKIVGNTRYTEISVNALWLYDSGLFSFAMIVVNKSIRKKLRSMFSPNIKVATIDKRECLLLKMAQVINILIGTFYLMSSAILFAINAALLIILIRYKDFNTSTYRIIKNMCVACMFQLFVFFVGGLMTSFDSVFNFYVDRILGAVLQSSWMLYVGLSLTVAVDRLGIFYRPTHGVIKDRISIFLLCCSWILALAFLVCLLSPGFGFSYQSGDGLFLWFYTDEPNTAILSALEPYIDFTCFGVELVIYSIVFISLVKMRRTASHYSLKLEMRLFCVAITSFFYETAFIFWCFWATASPSRDRFVEISVNTLWLFDSGLFSFAMIVVNKSMRKKLRAMAWPKRKIVSVLSGPQRS</sequence>
<keyword evidence="3" id="KW-1185">Reference proteome</keyword>
<evidence type="ECO:0000256" key="1">
    <source>
        <dbReference type="SAM" id="Phobius"/>
    </source>
</evidence>
<feature type="transmembrane region" description="Helical" evidence="1">
    <location>
        <begin position="323"/>
        <end position="343"/>
    </location>
</feature>
<keyword evidence="1" id="KW-1133">Transmembrane helix</keyword>
<feature type="transmembrane region" description="Helical" evidence="1">
    <location>
        <begin position="363"/>
        <end position="382"/>
    </location>
</feature>
<gene>
    <name evidence="2" type="ORF">QR680_018013</name>
</gene>
<feature type="transmembrane region" description="Helical" evidence="1">
    <location>
        <begin position="66"/>
        <end position="86"/>
    </location>
</feature>
<feature type="transmembrane region" description="Helical" evidence="1">
    <location>
        <begin position="294"/>
        <end position="311"/>
    </location>
</feature>
<organism evidence="2 3">
    <name type="scientific">Steinernema hermaphroditum</name>
    <dbReference type="NCBI Taxonomy" id="289476"/>
    <lineage>
        <taxon>Eukaryota</taxon>
        <taxon>Metazoa</taxon>
        <taxon>Ecdysozoa</taxon>
        <taxon>Nematoda</taxon>
        <taxon>Chromadorea</taxon>
        <taxon>Rhabditida</taxon>
        <taxon>Tylenchina</taxon>
        <taxon>Panagrolaimomorpha</taxon>
        <taxon>Strongyloidoidea</taxon>
        <taxon>Steinernematidae</taxon>
        <taxon>Steinernema</taxon>
    </lineage>
</organism>
<name>A0AA39LQ24_9BILA</name>
<dbReference type="Proteomes" id="UP001175271">
    <property type="component" value="Unassembled WGS sequence"/>
</dbReference>
<feature type="transmembrane region" description="Helical" evidence="1">
    <location>
        <begin position="439"/>
        <end position="465"/>
    </location>
</feature>
<feature type="transmembrane region" description="Helical" evidence="1">
    <location>
        <begin position="394"/>
        <end position="419"/>
    </location>
</feature>
<dbReference type="Gene3D" id="1.20.1070.10">
    <property type="entry name" value="Rhodopsin 7-helix transmembrane proteins"/>
    <property type="match status" value="2"/>
</dbReference>
<dbReference type="AlphaFoldDB" id="A0AA39LQ24"/>
<evidence type="ECO:0000313" key="3">
    <source>
        <dbReference type="Proteomes" id="UP001175271"/>
    </source>
</evidence>
<dbReference type="PANTHER" id="PTHR22718">
    <property type="entry name" value="SERPENTINE RECEPTOR, CLASS X"/>
    <property type="match status" value="1"/>
</dbReference>
<dbReference type="InterPro" id="IPR019425">
    <property type="entry name" value="7TM_GPCR_serpentine_rcpt_Srt"/>
</dbReference>
<feature type="transmembrane region" description="Helical" evidence="1">
    <location>
        <begin position="98"/>
        <end position="124"/>
    </location>
</feature>
<protein>
    <submittedName>
        <fullName evidence="2">Uncharacterized protein</fullName>
    </submittedName>
</protein>
<proteinExistence type="predicted"/>
<feature type="transmembrane region" description="Helical" evidence="1">
    <location>
        <begin position="520"/>
        <end position="539"/>
    </location>
</feature>